<accession>A0ABW0VY38</accession>
<dbReference type="Gene3D" id="3.90.550.10">
    <property type="entry name" value="Spore Coat Polysaccharide Biosynthesis Protein SpsA, Chain A"/>
    <property type="match status" value="1"/>
</dbReference>
<dbReference type="EMBL" id="JBHSOW010000063">
    <property type="protein sequence ID" value="MFC5650752.1"/>
    <property type="molecule type" value="Genomic_DNA"/>
</dbReference>
<dbReference type="GO" id="GO:0016757">
    <property type="term" value="F:glycosyltransferase activity"/>
    <property type="evidence" value="ECO:0007669"/>
    <property type="project" value="UniProtKB-KW"/>
</dbReference>
<dbReference type="SUPFAM" id="SSF48452">
    <property type="entry name" value="TPR-like"/>
    <property type="match status" value="1"/>
</dbReference>
<feature type="domain" description="Glycosyltransferase 2-like" evidence="1">
    <location>
        <begin position="5"/>
        <end position="128"/>
    </location>
</feature>
<dbReference type="SUPFAM" id="SSF53448">
    <property type="entry name" value="Nucleotide-diphospho-sugar transferases"/>
    <property type="match status" value="1"/>
</dbReference>
<evidence type="ECO:0000259" key="1">
    <source>
        <dbReference type="Pfam" id="PF00535"/>
    </source>
</evidence>
<organism evidence="2 3">
    <name type="scientific">Paenibacillus solisilvae</name>
    <dbReference type="NCBI Taxonomy" id="2486751"/>
    <lineage>
        <taxon>Bacteria</taxon>
        <taxon>Bacillati</taxon>
        <taxon>Bacillota</taxon>
        <taxon>Bacilli</taxon>
        <taxon>Bacillales</taxon>
        <taxon>Paenibacillaceae</taxon>
        <taxon>Paenibacillus</taxon>
    </lineage>
</organism>
<protein>
    <submittedName>
        <fullName evidence="2">Glycosyltransferase</fullName>
        <ecNumber evidence="2">2.4.-.-</ecNumber>
    </submittedName>
</protein>
<keyword evidence="3" id="KW-1185">Reference proteome</keyword>
<dbReference type="Gene3D" id="1.25.40.10">
    <property type="entry name" value="Tetratricopeptide repeat domain"/>
    <property type="match status" value="1"/>
</dbReference>
<dbReference type="PANTHER" id="PTHR43630:SF2">
    <property type="entry name" value="GLYCOSYLTRANSFERASE"/>
    <property type="match status" value="1"/>
</dbReference>
<dbReference type="RefSeq" id="WP_379189333.1">
    <property type="nucleotide sequence ID" value="NZ_JBHSOW010000063.1"/>
</dbReference>
<evidence type="ECO:0000313" key="3">
    <source>
        <dbReference type="Proteomes" id="UP001596047"/>
    </source>
</evidence>
<comment type="caution">
    <text evidence="2">The sequence shown here is derived from an EMBL/GenBank/DDBJ whole genome shotgun (WGS) entry which is preliminary data.</text>
</comment>
<dbReference type="InterPro" id="IPR011990">
    <property type="entry name" value="TPR-like_helical_dom_sf"/>
</dbReference>
<keyword evidence="2" id="KW-0808">Transferase</keyword>
<proteinExistence type="predicted"/>
<dbReference type="Pfam" id="PF00535">
    <property type="entry name" value="Glycos_transf_2"/>
    <property type="match status" value="1"/>
</dbReference>
<dbReference type="Proteomes" id="UP001596047">
    <property type="component" value="Unassembled WGS sequence"/>
</dbReference>
<dbReference type="EC" id="2.4.-.-" evidence="2"/>
<dbReference type="InterPro" id="IPR001173">
    <property type="entry name" value="Glyco_trans_2-like"/>
</dbReference>
<sequence>MITVSLCMIVKDEEKVLGRCIDSIRDLVDEIIIVDTGSSDRTKEIAAGYTSRVFDLEWMDDFAAARNYSFEQATMEYIMWLDADDVLYEKDRSKFADLKQSLSWEPDAVIFDYHLAFDAAGNATAASRRYRLIKRSQGYRWRNPVHEYLDVTGGKVLQTDIAVSHHREGNHSARNMRIIQQWIENGGKLEGRNLFFYANELLDQREYREASECYETYFRESAGYREDRIAACGKLAECYHHLGRKEKKLDSLFKSFHYDVPHADFCCTIAGCFEERGEWALAIYWYNRALESRQPEGYMGVVNLVSQTWLPHVQLCLCFAKLGQLRQAFEHNEHALSYLPGEANLLENKRRLELALGMTMPAEHPEGSNDDAPAVE</sequence>
<keyword evidence="2" id="KW-0328">Glycosyltransferase</keyword>
<evidence type="ECO:0000313" key="2">
    <source>
        <dbReference type="EMBL" id="MFC5650752.1"/>
    </source>
</evidence>
<reference evidence="3" key="1">
    <citation type="journal article" date="2019" name="Int. J. Syst. Evol. Microbiol.">
        <title>The Global Catalogue of Microorganisms (GCM) 10K type strain sequencing project: providing services to taxonomists for standard genome sequencing and annotation.</title>
        <authorList>
            <consortium name="The Broad Institute Genomics Platform"/>
            <consortium name="The Broad Institute Genome Sequencing Center for Infectious Disease"/>
            <person name="Wu L."/>
            <person name="Ma J."/>
        </authorList>
    </citation>
    <scope>NUCLEOTIDE SEQUENCE [LARGE SCALE GENOMIC DNA]</scope>
    <source>
        <strain evidence="3">CGMCC 1.3240</strain>
    </source>
</reference>
<dbReference type="PANTHER" id="PTHR43630">
    <property type="entry name" value="POLY-BETA-1,6-N-ACETYL-D-GLUCOSAMINE SYNTHASE"/>
    <property type="match status" value="1"/>
</dbReference>
<dbReference type="CDD" id="cd02511">
    <property type="entry name" value="Beta4Glucosyltransferase"/>
    <property type="match status" value="1"/>
</dbReference>
<gene>
    <name evidence="2" type="ORF">ACFPYJ_16885</name>
</gene>
<name>A0ABW0VY38_9BACL</name>
<dbReference type="InterPro" id="IPR029044">
    <property type="entry name" value="Nucleotide-diphossugar_trans"/>
</dbReference>